<dbReference type="InterPro" id="IPR036047">
    <property type="entry name" value="F-box-like_dom_sf"/>
</dbReference>
<dbReference type="InterPro" id="IPR017451">
    <property type="entry name" value="F-box-assoc_interact_dom"/>
</dbReference>
<feature type="domain" description="F-box" evidence="1">
    <location>
        <begin position="1"/>
        <end position="46"/>
    </location>
</feature>
<dbReference type="PANTHER" id="PTHR31111">
    <property type="entry name" value="BNAA05G37150D PROTEIN-RELATED"/>
    <property type="match status" value="1"/>
</dbReference>
<dbReference type="PANTHER" id="PTHR31111:SF136">
    <property type="entry name" value="F-BOX ASSOCIATED DOMAIN-CONTAINING PROTEIN"/>
    <property type="match status" value="1"/>
</dbReference>
<dbReference type="InterPro" id="IPR001810">
    <property type="entry name" value="F-box_dom"/>
</dbReference>
<comment type="caution">
    <text evidence="2">The sequence shown here is derived from an EMBL/GenBank/DDBJ whole genome shotgun (WGS) entry which is preliminary data.</text>
</comment>
<dbReference type="Pfam" id="PF12937">
    <property type="entry name" value="F-box-like"/>
    <property type="match status" value="1"/>
</dbReference>
<proteinExistence type="predicted"/>
<dbReference type="EMBL" id="NKXS01000360">
    <property type="protein sequence ID" value="PIN24763.1"/>
    <property type="molecule type" value="Genomic_DNA"/>
</dbReference>
<name>A0A2G9I4S7_9LAMI</name>
<keyword evidence="3" id="KW-1185">Reference proteome</keyword>
<dbReference type="AlphaFoldDB" id="A0A2G9I4S7"/>
<sequence>MELPTDLMLDIFFRLECNDILICKGVCKAWYKILSDPNFSTDYVRHSPLLTLLVTKCCRAFSEYLFLIQVAANGDFPRLKTAQVYFGNPLSGGCVALIEFKRLNKRVRYEEYKLGFVPSTNKIKLLRTGFDDDGRVEEAHIMTFREDDKWRKLKNPVTLWFPFTNGTCFNGAYHGVAGDDNIDVISTFDFAEENFGWISEPPGLLQLSYDMRTTVWNNHLCLIDCMTHYPEMTIWTMKEYGVAESWSKDILLRSWFPSTNFHHLLPFATLPTGDILFLELGRLVSFSPKTKQCTIVQFHNAHLDIYTLHGTTFAPRFYALEEDVTC</sequence>
<reference evidence="3" key="1">
    <citation type="journal article" date="2018" name="Gigascience">
        <title>Genome assembly of the Pink Ipe (Handroanthus impetiginosus, Bignoniaceae), a highly valued, ecologically keystone Neotropical timber forest tree.</title>
        <authorList>
            <person name="Silva-Junior O.B."/>
            <person name="Grattapaglia D."/>
            <person name="Novaes E."/>
            <person name="Collevatti R.G."/>
        </authorList>
    </citation>
    <scope>NUCLEOTIDE SEQUENCE [LARGE SCALE GENOMIC DNA]</scope>
    <source>
        <strain evidence="3">cv. UFG-1</strain>
    </source>
</reference>
<organism evidence="2 3">
    <name type="scientific">Handroanthus impetiginosus</name>
    <dbReference type="NCBI Taxonomy" id="429701"/>
    <lineage>
        <taxon>Eukaryota</taxon>
        <taxon>Viridiplantae</taxon>
        <taxon>Streptophyta</taxon>
        <taxon>Embryophyta</taxon>
        <taxon>Tracheophyta</taxon>
        <taxon>Spermatophyta</taxon>
        <taxon>Magnoliopsida</taxon>
        <taxon>eudicotyledons</taxon>
        <taxon>Gunneridae</taxon>
        <taxon>Pentapetalae</taxon>
        <taxon>asterids</taxon>
        <taxon>lamiids</taxon>
        <taxon>Lamiales</taxon>
        <taxon>Bignoniaceae</taxon>
        <taxon>Crescentiina</taxon>
        <taxon>Tabebuia alliance</taxon>
        <taxon>Handroanthus</taxon>
    </lineage>
</organism>
<dbReference type="SUPFAM" id="SSF81383">
    <property type="entry name" value="F-box domain"/>
    <property type="match status" value="1"/>
</dbReference>
<dbReference type="Proteomes" id="UP000231279">
    <property type="component" value="Unassembled WGS sequence"/>
</dbReference>
<gene>
    <name evidence="2" type="ORF">CDL12_02508</name>
</gene>
<dbReference type="Pfam" id="PF08268">
    <property type="entry name" value="FBA_3"/>
    <property type="match status" value="1"/>
</dbReference>
<accession>A0A2G9I4S7</accession>
<protein>
    <recommendedName>
        <fullName evidence="1">F-box domain-containing protein</fullName>
    </recommendedName>
</protein>
<dbReference type="SMART" id="SM00256">
    <property type="entry name" value="FBOX"/>
    <property type="match status" value="1"/>
</dbReference>
<dbReference type="Gene3D" id="1.20.1280.50">
    <property type="match status" value="1"/>
</dbReference>
<dbReference type="OrthoDB" id="1621815at2759"/>
<dbReference type="NCBIfam" id="TIGR01640">
    <property type="entry name" value="F_box_assoc_1"/>
    <property type="match status" value="1"/>
</dbReference>
<dbReference type="PROSITE" id="PS50181">
    <property type="entry name" value="FBOX"/>
    <property type="match status" value="1"/>
</dbReference>
<evidence type="ECO:0000259" key="1">
    <source>
        <dbReference type="PROSITE" id="PS50181"/>
    </source>
</evidence>
<evidence type="ECO:0000313" key="2">
    <source>
        <dbReference type="EMBL" id="PIN24763.1"/>
    </source>
</evidence>
<dbReference type="InterPro" id="IPR013187">
    <property type="entry name" value="F-box-assoc_dom_typ3"/>
</dbReference>
<evidence type="ECO:0000313" key="3">
    <source>
        <dbReference type="Proteomes" id="UP000231279"/>
    </source>
</evidence>